<dbReference type="InParanoid" id="B0CNI6"/>
<organism evidence="2">
    <name type="scientific">Laccaria bicolor (strain S238N-H82 / ATCC MYA-4686)</name>
    <name type="common">Bicoloured deceiver</name>
    <name type="synonym">Laccaria laccata var. bicolor</name>
    <dbReference type="NCBI Taxonomy" id="486041"/>
    <lineage>
        <taxon>Eukaryota</taxon>
        <taxon>Fungi</taxon>
        <taxon>Dikarya</taxon>
        <taxon>Basidiomycota</taxon>
        <taxon>Agaricomycotina</taxon>
        <taxon>Agaricomycetes</taxon>
        <taxon>Agaricomycetidae</taxon>
        <taxon>Agaricales</taxon>
        <taxon>Agaricineae</taxon>
        <taxon>Hydnangiaceae</taxon>
        <taxon>Laccaria</taxon>
    </lineage>
</organism>
<dbReference type="KEGG" id="lbc:LACBIDRAFT_301428"/>
<keyword evidence="2" id="KW-1185">Reference proteome</keyword>
<dbReference type="Proteomes" id="UP000001194">
    <property type="component" value="Unassembled WGS sequence"/>
</dbReference>
<dbReference type="AlphaFoldDB" id="B0CNI6"/>
<dbReference type="HOGENOM" id="CLU_2740454_0_0_1"/>
<gene>
    <name evidence="1" type="ORF">LACBIDRAFT_301428</name>
</gene>
<dbReference type="EMBL" id="DS547091">
    <property type="protein sequence ID" value="EDR15314.1"/>
    <property type="molecule type" value="Genomic_DNA"/>
</dbReference>
<proteinExistence type="predicted"/>
<dbReference type="GeneID" id="6068909"/>
<accession>B0CNI6</accession>
<name>B0CNI6_LACBS</name>
<protein>
    <submittedName>
        <fullName evidence="1">Predicted protein</fullName>
    </submittedName>
</protein>
<evidence type="ECO:0000313" key="1">
    <source>
        <dbReference type="EMBL" id="EDR15314.1"/>
    </source>
</evidence>
<sequence length="71" mass="7962">MFKPLPSEFSRYAINYHVHALLITTIINHHPFPPSHLPPVSQPREPVQVIARLNFAMSRGLHASSNNVGLP</sequence>
<dbReference type="RefSeq" id="XP_001873522.1">
    <property type="nucleotide sequence ID" value="XM_001873487.1"/>
</dbReference>
<evidence type="ECO:0000313" key="2">
    <source>
        <dbReference type="Proteomes" id="UP000001194"/>
    </source>
</evidence>
<reference evidence="1 2" key="1">
    <citation type="journal article" date="2008" name="Nature">
        <title>The genome of Laccaria bicolor provides insights into mycorrhizal symbiosis.</title>
        <authorList>
            <person name="Martin F."/>
            <person name="Aerts A."/>
            <person name="Ahren D."/>
            <person name="Brun A."/>
            <person name="Danchin E.G.J."/>
            <person name="Duchaussoy F."/>
            <person name="Gibon J."/>
            <person name="Kohler A."/>
            <person name="Lindquist E."/>
            <person name="Pereda V."/>
            <person name="Salamov A."/>
            <person name="Shapiro H.J."/>
            <person name="Wuyts J."/>
            <person name="Blaudez D."/>
            <person name="Buee M."/>
            <person name="Brokstein P."/>
            <person name="Canbaeck B."/>
            <person name="Cohen D."/>
            <person name="Courty P.E."/>
            <person name="Coutinho P.M."/>
            <person name="Delaruelle C."/>
            <person name="Detter J.C."/>
            <person name="Deveau A."/>
            <person name="DiFazio S."/>
            <person name="Duplessis S."/>
            <person name="Fraissinet-Tachet L."/>
            <person name="Lucic E."/>
            <person name="Frey-Klett P."/>
            <person name="Fourrey C."/>
            <person name="Feussner I."/>
            <person name="Gay G."/>
            <person name="Grimwood J."/>
            <person name="Hoegger P.J."/>
            <person name="Jain P."/>
            <person name="Kilaru S."/>
            <person name="Labbe J."/>
            <person name="Lin Y.C."/>
            <person name="Legue V."/>
            <person name="Le Tacon F."/>
            <person name="Marmeisse R."/>
            <person name="Melayah D."/>
            <person name="Montanini B."/>
            <person name="Muratet M."/>
            <person name="Nehls U."/>
            <person name="Niculita-Hirzel H."/>
            <person name="Oudot-Le Secq M.P."/>
            <person name="Peter M."/>
            <person name="Quesneville H."/>
            <person name="Rajashekar B."/>
            <person name="Reich M."/>
            <person name="Rouhier N."/>
            <person name="Schmutz J."/>
            <person name="Yin T."/>
            <person name="Chalot M."/>
            <person name="Henrissat B."/>
            <person name="Kuees U."/>
            <person name="Lucas S."/>
            <person name="Van de Peer Y."/>
            <person name="Podila G.K."/>
            <person name="Polle A."/>
            <person name="Pukkila P.J."/>
            <person name="Richardson P.M."/>
            <person name="Rouze P."/>
            <person name="Sanders I.R."/>
            <person name="Stajich J.E."/>
            <person name="Tunlid A."/>
            <person name="Tuskan G."/>
            <person name="Grigoriev I.V."/>
        </authorList>
    </citation>
    <scope>NUCLEOTIDE SEQUENCE [LARGE SCALE GENOMIC DNA]</scope>
    <source>
        <strain evidence="2">S238N-H82 / ATCC MYA-4686</strain>
    </source>
</reference>